<keyword evidence="4" id="KW-0472">Membrane</keyword>
<dbReference type="GO" id="GO:0016787">
    <property type="term" value="F:hydrolase activity"/>
    <property type="evidence" value="ECO:0007669"/>
    <property type="project" value="UniProtKB-KW"/>
</dbReference>
<keyword evidence="4" id="KW-1133">Transmembrane helix</keyword>
<dbReference type="InterPro" id="IPR002071">
    <property type="entry name" value="Thermonucl_AS"/>
</dbReference>
<organism evidence="6 7">
    <name type="scientific">Candidatus Daviesbacteria bacterium GW2011_GWA2_40_9</name>
    <dbReference type="NCBI Taxonomy" id="1618424"/>
    <lineage>
        <taxon>Bacteria</taxon>
        <taxon>Candidatus Daviesiibacteriota</taxon>
    </lineage>
</organism>
<evidence type="ECO:0000313" key="7">
    <source>
        <dbReference type="Proteomes" id="UP000034601"/>
    </source>
</evidence>
<dbReference type="GO" id="GO:0004519">
    <property type="term" value="F:endonuclease activity"/>
    <property type="evidence" value="ECO:0007669"/>
    <property type="project" value="UniProtKB-KW"/>
</dbReference>
<dbReference type="Pfam" id="PF00565">
    <property type="entry name" value="SNase"/>
    <property type="match status" value="1"/>
</dbReference>
<evidence type="ECO:0000256" key="1">
    <source>
        <dbReference type="ARBA" id="ARBA00022722"/>
    </source>
</evidence>
<evidence type="ECO:0000256" key="2">
    <source>
        <dbReference type="ARBA" id="ARBA00022759"/>
    </source>
</evidence>
<dbReference type="SUPFAM" id="SSF50199">
    <property type="entry name" value="Staphylococcal nuclease"/>
    <property type="match status" value="1"/>
</dbReference>
<name>A0A0G0WF56_9BACT</name>
<gene>
    <name evidence="6" type="ORF">UU29_C0008G0034</name>
</gene>
<keyword evidence="2" id="KW-0255">Endonuclease</keyword>
<dbReference type="PANTHER" id="PTHR12302">
    <property type="entry name" value="EBNA2 BINDING PROTEIN P100"/>
    <property type="match status" value="1"/>
</dbReference>
<protein>
    <submittedName>
        <fullName evidence="6">Micrococcal nuclease</fullName>
    </submittedName>
</protein>
<accession>A0A0G0WF56</accession>
<sequence length="215" mass="23865">MDKEPRERLSSTNSWKLLAVAALLSLAGVGLIWSGFQNESLSRFFSNENQTPSQIQSPVIVPSQESSLSQSLGVTGQQAQINRVIDGDTIEVSLDGELKKVRLIGVDTPETVDPRRPVGCFGKEAASKTKQLVEGKKVILVKDISETDKFDRLLRYVYVQTDDGEEIFVNDYLVREGFAKAVTFPPDVKFAQQFQEAERQARLSNKGLWGKCQGV</sequence>
<dbReference type="PROSITE" id="PS50830">
    <property type="entry name" value="TNASE_3"/>
    <property type="match status" value="1"/>
</dbReference>
<dbReference type="SMART" id="SM00318">
    <property type="entry name" value="SNc"/>
    <property type="match status" value="1"/>
</dbReference>
<feature type="domain" description="TNase-like" evidence="5">
    <location>
        <begin position="75"/>
        <end position="211"/>
    </location>
</feature>
<dbReference type="PATRIC" id="fig|1618424.3.peg.589"/>
<evidence type="ECO:0000259" key="5">
    <source>
        <dbReference type="PROSITE" id="PS50830"/>
    </source>
</evidence>
<comment type="caution">
    <text evidence="6">The sequence shown here is derived from an EMBL/GenBank/DDBJ whole genome shotgun (WGS) entry which is preliminary data.</text>
</comment>
<dbReference type="PROSITE" id="PS01123">
    <property type="entry name" value="TNASE_1"/>
    <property type="match status" value="1"/>
</dbReference>
<evidence type="ECO:0000256" key="4">
    <source>
        <dbReference type="SAM" id="Phobius"/>
    </source>
</evidence>
<proteinExistence type="predicted"/>
<dbReference type="Proteomes" id="UP000034601">
    <property type="component" value="Unassembled WGS sequence"/>
</dbReference>
<keyword evidence="4" id="KW-0812">Transmembrane</keyword>
<dbReference type="Gene3D" id="2.40.50.90">
    <property type="match status" value="1"/>
</dbReference>
<keyword evidence="3" id="KW-0378">Hydrolase</keyword>
<dbReference type="PANTHER" id="PTHR12302:SF3">
    <property type="entry name" value="SERINE_THREONINE-PROTEIN KINASE 31"/>
    <property type="match status" value="1"/>
</dbReference>
<dbReference type="AlphaFoldDB" id="A0A0G0WF56"/>
<evidence type="ECO:0000256" key="3">
    <source>
        <dbReference type="ARBA" id="ARBA00022801"/>
    </source>
</evidence>
<evidence type="ECO:0000313" key="6">
    <source>
        <dbReference type="EMBL" id="KKR82925.1"/>
    </source>
</evidence>
<dbReference type="InterPro" id="IPR035437">
    <property type="entry name" value="SNase_OB-fold_sf"/>
</dbReference>
<dbReference type="InterPro" id="IPR016071">
    <property type="entry name" value="Staphylococal_nuclease_OB-fold"/>
</dbReference>
<keyword evidence="1" id="KW-0540">Nuclease</keyword>
<feature type="transmembrane region" description="Helical" evidence="4">
    <location>
        <begin position="15"/>
        <end position="36"/>
    </location>
</feature>
<dbReference type="EMBL" id="LCAB01000008">
    <property type="protein sequence ID" value="KKR82925.1"/>
    <property type="molecule type" value="Genomic_DNA"/>
</dbReference>
<dbReference type="GO" id="GO:0003676">
    <property type="term" value="F:nucleic acid binding"/>
    <property type="evidence" value="ECO:0007669"/>
    <property type="project" value="InterPro"/>
</dbReference>
<reference evidence="6 7" key="1">
    <citation type="journal article" date="2015" name="Nature">
        <title>rRNA introns, odd ribosomes, and small enigmatic genomes across a large radiation of phyla.</title>
        <authorList>
            <person name="Brown C.T."/>
            <person name="Hug L.A."/>
            <person name="Thomas B.C."/>
            <person name="Sharon I."/>
            <person name="Castelle C.J."/>
            <person name="Singh A."/>
            <person name="Wilkins M.J."/>
            <person name="Williams K.H."/>
            <person name="Banfield J.F."/>
        </authorList>
    </citation>
    <scope>NUCLEOTIDE SEQUENCE [LARGE SCALE GENOMIC DNA]</scope>
</reference>